<dbReference type="GO" id="GO:0006355">
    <property type="term" value="P:regulation of DNA-templated transcription"/>
    <property type="evidence" value="ECO:0007669"/>
    <property type="project" value="InterPro"/>
</dbReference>
<evidence type="ECO:0000256" key="2">
    <source>
        <dbReference type="ARBA" id="ARBA00022553"/>
    </source>
</evidence>
<evidence type="ECO:0000256" key="6">
    <source>
        <dbReference type="PROSITE-ProRule" id="PRU01091"/>
    </source>
</evidence>
<evidence type="ECO:0000313" key="10">
    <source>
        <dbReference type="Proteomes" id="UP000194000"/>
    </source>
</evidence>
<keyword evidence="10" id="KW-1185">Reference proteome</keyword>
<proteinExistence type="inferred from homology"/>
<dbReference type="InterPro" id="IPR001867">
    <property type="entry name" value="OmpR/PhoB-type_DNA-bd"/>
</dbReference>
<keyword evidence="3" id="KW-0805">Transcription regulation</keyword>
<feature type="DNA-binding region" description="OmpR/PhoB-type" evidence="6">
    <location>
        <begin position="1"/>
        <end position="100"/>
    </location>
</feature>
<feature type="domain" description="OmpR/PhoB-type" evidence="8">
    <location>
        <begin position="1"/>
        <end position="100"/>
    </location>
</feature>
<dbReference type="InterPro" id="IPR005158">
    <property type="entry name" value="BTAD"/>
</dbReference>
<dbReference type="Pfam" id="PF00486">
    <property type="entry name" value="Trans_reg_C"/>
    <property type="match status" value="1"/>
</dbReference>
<dbReference type="GO" id="GO:0003677">
    <property type="term" value="F:DNA binding"/>
    <property type="evidence" value="ECO:0007669"/>
    <property type="project" value="UniProtKB-UniRule"/>
</dbReference>
<keyword evidence="4 6" id="KW-0238">DNA-binding</keyword>
<dbReference type="OrthoDB" id="4336084at2"/>
<evidence type="ECO:0000313" key="9">
    <source>
        <dbReference type="EMBL" id="ORV56901.1"/>
    </source>
</evidence>
<dbReference type="CDD" id="cd00060">
    <property type="entry name" value="FHA"/>
    <property type="match status" value="1"/>
</dbReference>
<evidence type="ECO:0000256" key="5">
    <source>
        <dbReference type="ARBA" id="ARBA00023163"/>
    </source>
</evidence>
<dbReference type="AlphaFoldDB" id="A0A1X1UJD9"/>
<evidence type="ECO:0000259" key="8">
    <source>
        <dbReference type="PROSITE" id="PS51755"/>
    </source>
</evidence>
<dbReference type="STRING" id="1260918.AWC06_01485"/>
<dbReference type="InterPro" id="IPR051677">
    <property type="entry name" value="AfsR-DnrI-RedD_regulator"/>
</dbReference>
<reference evidence="9 10" key="1">
    <citation type="submission" date="2016-01" db="EMBL/GenBank/DDBJ databases">
        <title>The new phylogeny of the genus Mycobacterium.</title>
        <authorList>
            <person name="Tarcisio F."/>
            <person name="Conor M."/>
            <person name="Antonella G."/>
            <person name="Elisabetta G."/>
            <person name="Giulia F.S."/>
            <person name="Sara T."/>
            <person name="Anna F."/>
            <person name="Clotilde B."/>
            <person name="Roberto B."/>
            <person name="Veronica D.S."/>
            <person name="Fabio R."/>
            <person name="Monica P."/>
            <person name="Olivier J."/>
            <person name="Enrico T."/>
            <person name="Nicola S."/>
        </authorList>
    </citation>
    <scope>NUCLEOTIDE SEQUENCE [LARGE SCALE GENOMIC DNA]</scope>
    <source>
        <strain evidence="9 10">DSM 45731</strain>
    </source>
</reference>
<organism evidence="9 10">
    <name type="scientific">Mycobacterium fragae</name>
    <dbReference type="NCBI Taxonomy" id="1260918"/>
    <lineage>
        <taxon>Bacteria</taxon>
        <taxon>Bacillati</taxon>
        <taxon>Actinomycetota</taxon>
        <taxon>Actinomycetes</taxon>
        <taxon>Mycobacteriales</taxon>
        <taxon>Mycobacteriaceae</taxon>
        <taxon>Mycobacterium</taxon>
    </lineage>
</organism>
<dbReference type="FunFam" id="1.25.40.10:FF:000222">
    <property type="entry name" value="SARP family transcriptional regulator"/>
    <property type="match status" value="1"/>
</dbReference>
<accession>A0A1X1UJD9</accession>
<dbReference type="SMART" id="SM01043">
    <property type="entry name" value="BTAD"/>
    <property type="match status" value="1"/>
</dbReference>
<dbReference type="CDD" id="cd15831">
    <property type="entry name" value="BTAD"/>
    <property type="match status" value="1"/>
</dbReference>
<dbReference type="SUPFAM" id="SSF48452">
    <property type="entry name" value="TPR-like"/>
    <property type="match status" value="1"/>
</dbReference>
<sequence>MAHSALRFGLLGPLQLNANGTDLPLGAAKQRAVLAMLLINRNHPVAIDSLIDAAWQQHPPPEARASLHAHISRLRRLVSNSGADPAAVLVSAKPGYRLNVPDEACDLGRFGIEQKAGIEAAASGRFQQASDHLSNALAEWRGPVLEDLRDFQFVDAFAAALSEDRLVALTVRAEAEIACGRTYSIIGELEALAAEHPYREPLWAQLITAYYLAERQHDALNAYGRLKTALADDLGIDPGPSLQALHQRILRQEPLDAKQAARETAKRVAATLRRRPELARESVVARLLDATGRRYLLRGAATRIGRLSDNDVVIDDDTVSRHHAVIVDTGSSFVITDLRSANGVELAGQRIRTSATLADGDHIGICGHEFTFEIGGAEGMPSM</sequence>
<dbReference type="Pfam" id="PF00498">
    <property type="entry name" value="FHA"/>
    <property type="match status" value="1"/>
</dbReference>
<dbReference type="PROSITE" id="PS50006">
    <property type="entry name" value="FHA_DOMAIN"/>
    <property type="match status" value="1"/>
</dbReference>
<gene>
    <name evidence="9" type="ORF">AWC06_01485</name>
</gene>
<dbReference type="SMART" id="SM00240">
    <property type="entry name" value="FHA"/>
    <property type="match status" value="1"/>
</dbReference>
<evidence type="ECO:0000259" key="7">
    <source>
        <dbReference type="PROSITE" id="PS50006"/>
    </source>
</evidence>
<comment type="similarity">
    <text evidence="1">Belongs to the AfsR/DnrI/RedD regulatory family.</text>
</comment>
<dbReference type="InterPro" id="IPR036388">
    <property type="entry name" value="WH-like_DNA-bd_sf"/>
</dbReference>
<evidence type="ECO:0000256" key="3">
    <source>
        <dbReference type="ARBA" id="ARBA00023015"/>
    </source>
</evidence>
<dbReference type="RefSeq" id="WP_085199708.1">
    <property type="nucleotide sequence ID" value="NZ_JACKVI010000012.1"/>
</dbReference>
<comment type="caution">
    <text evidence="9">The sequence shown here is derived from an EMBL/GenBank/DDBJ whole genome shotgun (WGS) entry which is preliminary data.</text>
</comment>
<feature type="domain" description="FHA" evidence="7">
    <location>
        <begin position="302"/>
        <end position="351"/>
    </location>
</feature>
<protein>
    <submittedName>
        <fullName evidence="9">Regulator</fullName>
    </submittedName>
</protein>
<evidence type="ECO:0000256" key="4">
    <source>
        <dbReference type="ARBA" id="ARBA00023125"/>
    </source>
</evidence>
<dbReference type="EMBL" id="LQOW01000031">
    <property type="protein sequence ID" value="ORV56901.1"/>
    <property type="molecule type" value="Genomic_DNA"/>
</dbReference>
<dbReference type="Pfam" id="PF03704">
    <property type="entry name" value="BTAD"/>
    <property type="match status" value="1"/>
</dbReference>
<dbReference type="InterPro" id="IPR016032">
    <property type="entry name" value="Sig_transdc_resp-reg_C-effctor"/>
</dbReference>
<keyword evidence="2" id="KW-0597">Phosphoprotein</keyword>
<keyword evidence="5" id="KW-0804">Transcription</keyword>
<name>A0A1X1UJD9_9MYCO</name>
<dbReference type="GO" id="GO:0000160">
    <property type="term" value="P:phosphorelay signal transduction system"/>
    <property type="evidence" value="ECO:0007669"/>
    <property type="project" value="InterPro"/>
</dbReference>
<dbReference type="InterPro" id="IPR000253">
    <property type="entry name" value="FHA_dom"/>
</dbReference>
<dbReference type="SUPFAM" id="SSF46894">
    <property type="entry name" value="C-terminal effector domain of the bipartite response regulators"/>
    <property type="match status" value="1"/>
</dbReference>
<dbReference type="Proteomes" id="UP000194000">
    <property type="component" value="Unassembled WGS sequence"/>
</dbReference>
<dbReference type="Gene3D" id="2.60.200.20">
    <property type="match status" value="1"/>
</dbReference>
<dbReference type="Gene3D" id="1.25.40.10">
    <property type="entry name" value="Tetratricopeptide repeat domain"/>
    <property type="match status" value="1"/>
</dbReference>
<dbReference type="InterPro" id="IPR008984">
    <property type="entry name" value="SMAD_FHA_dom_sf"/>
</dbReference>
<dbReference type="PROSITE" id="PS51755">
    <property type="entry name" value="OMPR_PHOB"/>
    <property type="match status" value="1"/>
</dbReference>
<dbReference type="PANTHER" id="PTHR35807">
    <property type="entry name" value="TRANSCRIPTIONAL REGULATOR REDD-RELATED"/>
    <property type="match status" value="1"/>
</dbReference>
<dbReference type="FunFam" id="1.10.10.10:FF:000528">
    <property type="entry name" value="Transcriptional regulatory protein EmbR"/>
    <property type="match status" value="1"/>
</dbReference>
<dbReference type="InterPro" id="IPR011990">
    <property type="entry name" value="TPR-like_helical_dom_sf"/>
</dbReference>
<dbReference type="SMART" id="SM00862">
    <property type="entry name" value="Trans_reg_C"/>
    <property type="match status" value="1"/>
</dbReference>
<dbReference type="SUPFAM" id="SSF49879">
    <property type="entry name" value="SMAD/FHA domain"/>
    <property type="match status" value="1"/>
</dbReference>
<dbReference type="PANTHER" id="PTHR35807:SF1">
    <property type="entry name" value="TRANSCRIPTIONAL REGULATOR REDD"/>
    <property type="match status" value="1"/>
</dbReference>
<dbReference type="Gene3D" id="1.10.10.10">
    <property type="entry name" value="Winged helix-like DNA-binding domain superfamily/Winged helix DNA-binding domain"/>
    <property type="match status" value="1"/>
</dbReference>
<evidence type="ECO:0000256" key="1">
    <source>
        <dbReference type="ARBA" id="ARBA00005820"/>
    </source>
</evidence>